<keyword evidence="4" id="KW-1185">Reference proteome</keyword>
<name>A0A0C1QY61_9BACT</name>
<dbReference type="CDD" id="cd01949">
    <property type="entry name" value="GGDEF"/>
    <property type="match status" value="1"/>
</dbReference>
<proteinExistence type="predicted"/>
<accession>A0A0C1QY61</accession>
<dbReference type="InterPro" id="IPR052163">
    <property type="entry name" value="DGC-Regulatory_Protein"/>
</dbReference>
<feature type="transmembrane region" description="Helical" evidence="1">
    <location>
        <begin position="12"/>
        <end position="31"/>
    </location>
</feature>
<evidence type="ECO:0000313" key="3">
    <source>
        <dbReference type="EMBL" id="KIE43056.1"/>
    </source>
</evidence>
<dbReference type="PANTHER" id="PTHR46663">
    <property type="entry name" value="DIGUANYLATE CYCLASE DGCT-RELATED"/>
    <property type="match status" value="1"/>
</dbReference>
<evidence type="ECO:0000259" key="2">
    <source>
        <dbReference type="PROSITE" id="PS50887"/>
    </source>
</evidence>
<dbReference type="EMBL" id="JXBL01000001">
    <property type="protein sequence ID" value="KIE43056.1"/>
    <property type="molecule type" value="Genomic_DNA"/>
</dbReference>
<feature type="transmembrane region" description="Helical" evidence="1">
    <location>
        <begin position="88"/>
        <end position="108"/>
    </location>
</feature>
<keyword evidence="1" id="KW-0812">Transmembrane</keyword>
<dbReference type="Gene3D" id="3.30.70.270">
    <property type="match status" value="1"/>
</dbReference>
<feature type="transmembrane region" description="Helical" evidence="1">
    <location>
        <begin position="59"/>
        <end position="76"/>
    </location>
</feature>
<dbReference type="SUPFAM" id="SSF55073">
    <property type="entry name" value="Nucleotide cyclase"/>
    <property type="match status" value="1"/>
</dbReference>
<dbReference type="Proteomes" id="UP000031433">
    <property type="component" value="Unassembled WGS sequence"/>
</dbReference>
<keyword evidence="1" id="KW-1133">Transmembrane helix</keyword>
<organism evidence="3 4">
    <name type="scientific">Geobacter soli</name>
    <dbReference type="NCBI Taxonomy" id="1510391"/>
    <lineage>
        <taxon>Bacteria</taxon>
        <taxon>Pseudomonadati</taxon>
        <taxon>Thermodesulfobacteriota</taxon>
        <taxon>Desulfuromonadia</taxon>
        <taxon>Geobacterales</taxon>
        <taxon>Geobacteraceae</taxon>
        <taxon>Geobacter</taxon>
    </lineage>
</organism>
<feature type="domain" description="GGDEF" evidence="2">
    <location>
        <begin position="149"/>
        <end position="278"/>
    </location>
</feature>
<dbReference type="PANTHER" id="PTHR46663:SF4">
    <property type="entry name" value="DIGUANYLATE CYCLASE DGCT-RELATED"/>
    <property type="match status" value="1"/>
</dbReference>
<gene>
    <name evidence="3" type="ORF">SE37_10625</name>
</gene>
<dbReference type="FunFam" id="3.30.70.270:FF:000001">
    <property type="entry name" value="Diguanylate cyclase domain protein"/>
    <property type="match status" value="1"/>
</dbReference>
<dbReference type="RefSeq" id="WP_039646178.1">
    <property type="nucleotide sequence ID" value="NZ_JXBL01000001.1"/>
</dbReference>
<sequence length="280" mass="31325">MNARDNLGNLPRPLVITLGAIILVMVGVIDYLTGPNFSLSIFYLIPVLLVSWYAGRVPGIAISFACALTWLIAGLLEKTYCEYPVVLYWNDLMELAFFLTVTILITALKSSLQREMVLAKTDYLTKLPNRRCFFEFSERELGRSLRYHHPLTIIYLDIDNFKTVNDTMGHSAGNDLLCLVAETLSRIIRSTDMVARLGGDEFALLLPESDPESARNAIHKVMNSLTEALNDKWPVTFSVGMVTYMLPPASVDEMVKKADNVMYAVKLAGKGAVRHEVVEQ</sequence>
<dbReference type="Pfam" id="PF00990">
    <property type="entry name" value="GGDEF"/>
    <property type="match status" value="1"/>
</dbReference>
<dbReference type="GO" id="GO:0003824">
    <property type="term" value="F:catalytic activity"/>
    <property type="evidence" value="ECO:0007669"/>
    <property type="project" value="UniProtKB-ARBA"/>
</dbReference>
<dbReference type="SMART" id="SM00267">
    <property type="entry name" value="GGDEF"/>
    <property type="match status" value="1"/>
</dbReference>
<dbReference type="NCBIfam" id="TIGR00254">
    <property type="entry name" value="GGDEF"/>
    <property type="match status" value="1"/>
</dbReference>
<dbReference type="PROSITE" id="PS50887">
    <property type="entry name" value="GGDEF"/>
    <property type="match status" value="1"/>
</dbReference>
<evidence type="ECO:0000313" key="4">
    <source>
        <dbReference type="Proteomes" id="UP000031433"/>
    </source>
</evidence>
<dbReference type="InterPro" id="IPR029787">
    <property type="entry name" value="Nucleotide_cyclase"/>
</dbReference>
<comment type="caution">
    <text evidence="3">The sequence shown here is derived from an EMBL/GenBank/DDBJ whole genome shotgun (WGS) entry which is preliminary data.</text>
</comment>
<dbReference type="InterPro" id="IPR000160">
    <property type="entry name" value="GGDEF_dom"/>
</dbReference>
<reference evidence="3 4" key="1">
    <citation type="submission" date="2015-01" db="EMBL/GenBank/DDBJ databases">
        <title>Genome sequence of the anaerobic bacterium Geobacter soli GSS01, a dissimilatory Fe(III) reducer from soil.</title>
        <authorList>
            <person name="Yang G."/>
            <person name="Zhou S."/>
        </authorList>
    </citation>
    <scope>NUCLEOTIDE SEQUENCE [LARGE SCALE GENOMIC DNA]</scope>
    <source>
        <strain evidence="3 4">GSS01</strain>
    </source>
</reference>
<keyword evidence="1" id="KW-0472">Membrane</keyword>
<protein>
    <recommendedName>
        <fullName evidence="2">GGDEF domain-containing protein</fullName>
    </recommendedName>
</protein>
<dbReference type="AlphaFoldDB" id="A0A0C1QY61"/>
<evidence type="ECO:0000256" key="1">
    <source>
        <dbReference type="SAM" id="Phobius"/>
    </source>
</evidence>
<dbReference type="InterPro" id="IPR043128">
    <property type="entry name" value="Rev_trsase/Diguanyl_cyclase"/>
</dbReference>